<keyword evidence="3" id="KW-1185">Reference proteome</keyword>
<dbReference type="EMBL" id="QKWK01000013">
    <property type="protein sequence ID" value="TXT04931.1"/>
    <property type="molecule type" value="Genomic_DNA"/>
</dbReference>
<organism evidence="2 3">
    <name type="scientific">Vanrija humicola</name>
    <name type="common">Yeast</name>
    <name type="synonym">Cryptococcus humicola</name>
    <dbReference type="NCBI Taxonomy" id="5417"/>
    <lineage>
        <taxon>Eukaryota</taxon>
        <taxon>Fungi</taxon>
        <taxon>Dikarya</taxon>
        <taxon>Basidiomycota</taxon>
        <taxon>Agaricomycotina</taxon>
        <taxon>Tremellomycetes</taxon>
        <taxon>Trichosporonales</taxon>
        <taxon>Trichosporonaceae</taxon>
        <taxon>Vanrija</taxon>
    </lineage>
</organism>
<protein>
    <submittedName>
        <fullName evidence="2">Uncharacterized protein</fullName>
    </submittedName>
</protein>
<evidence type="ECO:0000313" key="3">
    <source>
        <dbReference type="Proteomes" id="UP000473826"/>
    </source>
</evidence>
<evidence type="ECO:0000256" key="1">
    <source>
        <dbReference type="SAM" id="MobiDB-lite"/>
    </source>
</evidence>
<gene>
    <name evidence="2" type="ORF">VHUM_04014</name>
</gene>
<name>A0A7D8V2P7_VANHU</name>
<feature type="region of interest" description="Disordered" evidence="1">
    <location>
        <begin position="1"/>
        <end position="29"/>
    </location>
</feature>
<accession>A0A7D8V2P7</accession>
<sequence length="196" mass="21319">MCSRSTTNFNVQRMKQATAHGRSGSRRGTKASSFESWHLLISNTTSLSASHCVGGRRLKSSTARETRHVDRCAVGVTLRLNRMKTLGPSSCLSPTRRMVSVRRQWSRSDFVEGAKQSSSGDRMGTTASHLLHVEMAAKPTRGLQTLQETTPMFGPTGSGGDDQRSPEERMGFWVLCVGSSPAFMSAGGHSCMHEAL</sequence>
<reference evidence="2 3" key="1">
    <citation type="journal article" date="2019" name="PLoS Genet.">
        <title>Convergent evolution of linked mating-type loci in basidiomycete fungi.</title>
        <authorList>
            <person name="Sun S."/>
            <person name="Coelho M.A."/>
            <person name="Heitman J."/>
            <person name="Nowrousian M."/>
        </authorList>
    </citation>
    <scope>NUCLEOTIDE SEQUENCE [LARGE SCALE GENOMIC DNA]</scope>
    <source>
        <strain evidence="2 3">CBS 4282</strain>
    </source>
</reference>
<evidence type="ECO:0000313" key="2">
    <source>
        <dbReference type="EMBL" id="TXT04931.1"/>
    </source>
</evidence>
<proteinExistence type="predicted"/>
<dbReference type="AlphaFoldDB" id="A0A7D8V2P7"/>
<dbReference type="Proteomes" id="UP000473826">
    <property type="component" value="Unassembled WGS sequence"/>
</dbReference>
<comment type="caution">
    <text evidence="2">The sequence shown here is derived from an EMBL/GenBank/DDBJ whole genome shotgun (WGS) entry which is preliminary data.</text>
</comment>
<feature type="compositionally biased region" description="Polar residues" evidence="1">
    <location>
        <begin position="1"/>
        <end position="15"/>
    </location>
</feature>